<accession>A0A835TKJ6</accession>
<sequence>MQVSSYAADLVQWLLHEGAEGVSSNVEIHEEKSSGERSLIATKALSQGHDVFSIPLSAVIFDWPGGAAEAAGAGLIYPGGADYETTPSSVRLAAKLLHTVAAATGRPGPEGSSLSSLPASTGGGNGGASSARGSIGICSSTTGSSSSSGSSGRFLPYVRSLPAQPPALLLSCQGAGDLGSFEYPPLERAVVTYRELVEQHYRALGGTAALSGASLEQFRWALAVVGSRSLATSVLMLALLDAGASSNSGGAGDGSNSSSSSNTTTPSNTTNPSLASAPIPVASGRAAAAAVGTESPAGRTACGAGVSSSPPGDRQSAAVEATAGDADQSSSGSLPLTLLLLHAAAAVALPRSEAAGGAAAAAAAAATARHPGPGDPAAPGVDAAATAGVSAATAAAGATAGGDLRMLVPLLDMMNHRMARRVGGRFGGAGGGGNGSSGNSSGGSGGGGGNGSSSSGGGCAGEVRLVSEANVRWEMRPPGRLGEGGSPGCWRVAVVATADLQPGDELLLCYDQAGSNDAFGLHYGFLPPFSPHDDVQLFDHAAHALGWWRRWRQRRRSGRSGTQQAAAEDALVDSGCRAAAEGDADSGPLKLYPDGRVCPRLLEVLARASATDAAAAGSGRGAQAPPAATEAAAAALAAEAVAARCEELLAERRPLLADLRLLASAAVAGVETVAGVEAAAVPAMDPQSDGARCGAAVLSRASKAAAAVPSEAESWAAVLAHYERRLAPQPARMQRLAGLPPAPVPPPGLAAATAGAAGAAGATAPAAVADGLRSAWDAVALQLAAGFESKPLTPPQQLALRYRAYKKMLLLDYLLGCGGRQGRSG</sequence>
<gene>
    <name evidence="2" type="ORF">HXX76_004368</name>
</gene>
<evidence type="ECO:0000313" key="2">
    <source>
        <dbReference type="EMBL" id="KAG2440256.1"/>
    </source>
</evidence>
<reference evidence="2" key="1">
    <citation type="journal article" date="2020" name="bioRxiv">
        <title>Comparative genomics of Chlamydomonas.</title>
        <authorList>
            <person name="Craig R.J."/>
            <person name="Hasan A.R."/>
            <person name="Ness R.W."/>
            <person name="Keightley P.D."/>
        </authorList>
    </citation>
    <scope>NUCLEOTIDE SEQUENCE</scope>
    <source>
        <strain evidence="2">SAG 7.73</strain>
    </source>
</reference>
<name>A0A835TKJ6_CHLIN</name>
<feature type="region of interest" description="Disordered" evidence="1">
    <location>
        <begin position="105"/>
        <end position="128"/>
    </location>
</feature>
<dbReference type="Proteomes" id="UP000650467">
    <property type="component" value="Unassembled WGS sequence"/>
</dbReference>
<proteinExistence type="predicted"/>
<dbReference type="GO" id="GO:0016279">
    <property type="term" value="F:protein-lysine N-methyltransferase activity"/>
    <property type="evidence" value="ECO:0007669"/>
    <property type="project" value="TreeGrafter"/>
</dbReference>
<feature type="region of interest" description="Disordered" evidence="1">
    <location>
        <begin position="246"/>
        <end position="331"/>
    </location>
</feature>
<organism evidence="2 3">
    <name type="scientific">Chlamydomonas incerta</name>
    <dbReference type="NCBI Taxonomy" id="51695"/>
    <lineage>
        <taxon>Eukaryota</taxon>
        <taxon>Viridiplantae</taxon>
        <taxon>Chlorophyta</taxon>
        <taxon>core chlorophytes</taxon>
        <taxon>Chlorophyceae</taxon>
        <taxon>CS clade</taxon>
        <taxon>Chlamydomonadales</taxon>
        <taxon>Chlamydomonadaceae</taxon>
        <taxon>Chlamydomonas</taxon>
    </lineage>
</organism>
<evidence type="ECO:0000313" key="3">
    <source>
        <dbReference type="Proteomes" id="UP000650467"/>
    </source>
</evidence>
<dbReference type="EMBL" id="JAEHOC010000007">
    <property type="protein sequence ID" value="KAG2440256.1"/>
    <property type="molecule type" value="Genomic_DNA"/>
</dbReference>
<dbReference type="InterPro" id="IPR050600">
    <property type="entry name" value="SETD3_SETD6_MTase"/>
</dbReference>
<protein>
    <recommendedName>
        <fullName evidence="4">SET domain-containing protein</fullName>
    </recommendedName>
</protein>
<dbReference type="OrthoDB" id="341421at2759"/>
<feature type="region of interest" description="Disordered" evidence="1">
    <location>
        <begin position="424"/>
        <end position="460"/>
    </location>
</feature>
<evidence type="ECO:0000256" key="1">
    <source>
        <dbReference type="SAM" id="MobiDB-lite"/>
    </source>
</evidence>
<dbReference type="SUPFAM" id="SSF82199">
    <property type="entry name" value="SET domain"/>
    <property type="match status" value="1"/>
</dbReference>
<comment type="caution">
    <text evidence="2">The sequence shown here is derived from an EMBL/GenBank/DDBJ whole genome shotgun (WGS) entry which is preliminary data.</text>
</comment>
<feature type="compositionally biased region" description="Low complexity" evidence="1">
    <location>
        <begin position="246"/>
        <end position="276"/>
    </location>
</feature>
<dbReference type="PANTHER" id="PTHR13271:SF140">
    <property type="entry name" value="SET DOMAIN-CONTAINING PROTEIN"/>
    <property type="match status" value="1"/>
</dbReference>
<dbReference type="Gene3D" id="3.90.1410.10">
    <property type="entry name" value="set domain protein methyltransferase, domain 1"/>
    <property type="match status" value="2"/>
</dbReference>
<keyword evidence="3" id="KW-1185">Reference proteome</keyword>
<dbReference type="InterPro" id="IPR046341">
    <property type="entry name" value="SET_dom_sf"/>
</dbReference>
<evidence type="ECO:0008006" key="4">
    <source>
        <dbReference type="Google" id="ProtNLM"/>
    </source>
</evidence>
<dbReference type="AlphaFoldDB" id="A0A835TKJ6"/>
<dbReference type="PANTHER" id="PTHR13271">
    <property type="entry name" value="UNCHARACTERIZED PUTATIVE METHYLTRANSFERASE"/>
    <property type="match status" value="1"/>
</dbReference>
<feature type="compositionally biased region" description="Low complexity" evidence="1">
    <location>
        <begin position="107"/>
        <end position="120"/>
    </location>
</feature>